<dbReference type="EMBL" id="JABEBT010000062">
    <property type="protein sequence ID" value="KAF7634207.1"/>
    <property type="molecule type" value="Genomic_DNA"/>
</dbReference>
<dbReference type="OrthoDB" id="5812526at2759"/>
<dbReference type="InterPro" id="IPR003656">
    <property type="entry name" value="Znf_BED"/>
</dbReference>
<evidence type="ECO:0000256" key="1">
    <source>
        <dbReference type="ARBA" id="ARBA00022723"/>
    </source>
</evidence>
<evidence type="ECO:0000313" key="7">
    <source>
        <dbReference type="Proteomes" id="UP000605970"/>
    </source>
</evidence>
<reference evidence="6" key="1">
    <citation type="journal article" date="2020" name="Ecol. Evol.">
        <title>Genome structure and content of the rice root-knot nematode (Meloidogyne graminicola).</title>
        <authorList>
            <person name="Phan N.T."/>
            <person name="Danchin E.G.J."/>
            <person name="Klopp C."/>
            <person name="Perfus-Barbeoch L."/>
            <person name="Kozlowski D.K."/>
            <person name="Koutsovoulos G.D."/>
            <person name="Lopez-Roques C."/>
            <person name="Bouchez O."/>
            <person name="Zahm M."/>
            <person name="Besnard G."/>
            <person name="Bellafiore S."/>
        </authorList>
    </citation>
    <scope>NUCLEOTIDE SEQUENCE</scope>
    <source>
        <strain evidence="6">VN-18</strain>
    </source>
</reference>
<keyword evidence="1" id="KW-0479">Metal-binding</keyword>
<dbReference type="GO" id="GO:0003677">
    <property type="term" value="F:DNA binding"/>
    <property type="evidence" value="ECO:0007669"/>
    <property type="project" value="InterPro"/>
</dbReference>
<evidence type="ECO:0000259" key="5">
    <source>
        <dbReference type="PROSITE" id="PS50808"/>
    </source>
</evidence>
<protein>
    <submittedName>
        <fullName evidence="6">BED-type domain-containing protein</fullName>
    </submittedName>
</protein>
<dbReference type="Pfam" id="PF02892">
    <property type="entry name" value="zf-BED"/>
    <property type="match status" value="1"/>
</dbReference>
<dbReference type="SUPFAM" id="SSF57667">
    <property type="entry name" value="beta-beta-alpha zinc fingers"/>
    <property type="match status" value="1"/>
</dbReference>
<gene>
    <name evidence="6" type="ORF">Mgra_00006386</name>
</gene>
<sequence>MSDIWKYFDKLESSAKCKICLSKLQRKDGSTTGLWRHIEKLHPADFQQLKGINLKEKNEQLPSCYHFRCNIIPRMAQQIRKEIQAGVGNNFYAITTDGWSKPTMSPQIQSITIHWIDENFERHDAVLAAFPLDGLQIIFKLKLLNLN</sequence>
<keyword evidence="3" id="KW-0862">Zinc</keyword>
<keyword evidence="2 4" id="KW-0863">Zinc-finger</keyword>
<dbReference type="SMART" id="SM00614">
    <property type="entry name" value="ZnF_BED"/>
    <property type="match status" value="1"/>
</dbReference>
<evidence type="ECO:0000256" key="4">
    <source>
        <dbReference type="PROSITE-ProRule" id="PRU00027"/>
    </source>
</evidence>
<organism evidence="6 7">
    <name type="scientific">Meloidogyne graminicola</name>
    <dbReference type="NCBI Taxonomy" id="189291"/>
    <lineage>
        <taxon>Eukaryota</taxon>
        <taxon>Metazoa</taxon>
        <taxon>Ecdysozoa</taxon>
        <taxon>Nematoda</taxon>
        <taxon>Chromadorea</taxon>
        <taxon>Rhabditida</taxon>
        <taxon>Tylenchina</taxon>
        <taxon>Tylenchomorpha</taxon>
        <taxon>Tylenchoidea</taxon>
        <taxon>Meloidogynidae</taxon>
        <taxon>Meloidogyninae</taxon>
        <taxon>Meloidogyne</taxon>
    </lineage>
</organism>
<keyword evidence="7" id="KW-1185">Reference proteome</keyword>
<evidence type="ECO:0000256" key="2">
    <source>
        <dbReference type="ARBA" id="ARBA00022771"/>
    </source>
</evidence>
<dbReference type="PROSITE" id="PS50808">
    <property type="entry name" value="ZF_BED"/>
    <property type="match status" value="1"/>
</dbReference>
<feature type="domain" description="BED-type" evidence="5">
    <location>
        <begin position="1"/>
        <end position="49"/>
    </location>
</feature>
<comment type="caution">
    <text evidence="6">The sequence shown here is derived from an EMBL/GenBank/DDBJ whole genome shotgun (WGS) entry which is preliminary data.</text>
</comment>
<proteinExistence type="predicted"/>
<evidence type="ECO:0000256" key="3">
    <source>
        <dbReference type="ARBA" id="ARBA00022833"/>
    </source>
</evidence>
<name>A0A8S9ZL65_9BILA</name>
<evidence type="ECO:0000313" key="6">
    <source>
        <dbReference type="EMBL" id="KAF7634207.1"/>
    </source>
</evidence>
<dbReference type="Proteomes" id="UP000605970">
    <property type="component" value="Unassembled WGS sequence"/>
</dbReference>
<dbReference type="AlphaFoldDB" id="A0A8S9ZL65"/>
<accession>A0A8S9ZL65</accession>
<dbReference type="GO" id="GO:0008270">
    <property type="term" value="F:zinc ion binding"/>
    <property type="evidence" value="ECO:0007669"/>
    <property type="project" value="UniProtKB-KW"/>
</dbReference>
<dbReference type="InterPro" id="IPR036236">
    <property type="entry name" value="Znf_C2H2_sf"/>
</dbReference>